<dbReference type="NCBIfam" id="TIGR01460">
    <property type="entry name" value="HAD-SF-IIA"/>
    <property type="match status" value="1"/>
</dbReference>
<organism evidence="6 7">
    <name type="scientific">Meganyctiphanes norvegica</name>
    <name type="common">Northern krill</name>
    <name type="synonym">Thysanopoda norvegica</name>
    <dbReference type="NCBI Taxonomy" id="48144"/>
    <lineage>
        <taxon>Eukaryota</taxon>
        <taxon>Metazoa</taxon>
        <taxon>Ecdysozoa</taxon>
        <taxon>Arthropoda</taxon>
        <taxon>Crustacea</taxon>
        <taxon>Multicrustacea</taxon>
        <taxon>Malacostraca</taxon>
        <taxon>Eumalacostraca</taxon>
        <taxon>Eucarida</taxon>
        <taxon>Euphausiacea</taxon>
        <taxon>Euphausiidae</taxon>
        <taxon>Meganyctiphanes</taxon>
    </lineage>
</organism>
<dbReference type="NCBIfam" id="TIGR01452">
    <property type="entry name" value="PGP_euk"/>
    <property type="match status" value="1"/>
</dbReference>
<comment type="similarity">
    <text evidence="2">Belongs to the HAD-like hydrolase superfamily.</text>
</comment>
<feature type="binding site" evidence="5">
    <location>
        <position position="26"/>
    </location>
    <ligand>
        <name>Mg(2+)</name>
        <dbReference type="ChEBI" id="CHEBI:18420"/>
    </ligand>
</feature>
<feature type="active site" description="Proton donor" evidence="3">
    <location>
        <position position="28"/>
    </location>
</feature>
<evidence type="ECO:0000313" key="7">
    <source>
        <dbReference type="Proteomes" id="UP001497623"/>
    </source>
</evidence>
<dbReference type="InterPro" id="IPR036412">
    <property type="entry name" value="HAD-like_sf"/>
</dbReference>
<evidence type="ECO:0000256" key="3">
    <source>
        <dbReference type="PIRSR" id="PIRSR000915-1"/>
    </source>
</evidence>
<name>A0AAV2PTA7_MEGNR</name>
<dbReference type="Pfam" id="PF13344">
    <property type="entry name" value="Hydrolase_6"/>
    <property type="match status" value="1"/>
</dbReference>
<evidence type="ECO:0000313" key="6">
    <source>
        <dbReference type="EMBL" id="CAL4063013.1"/>
    </source>
</evidence>
<accession>A0AAV2PTA7</accession>
<protein>
    <recommendedName>
        <fullName evidence="8">Phosphoglycolate phosphatase</fullName>
    </recommendedName>
</protein>
<feature type="binding site" evidence="4">
    <location>
        <position position="222"/>
    </location>
    <ligand>
        <name>substrate</name>
    </ligand>
</feature>
<comment type="cofactor">
    <cofactor evidence="5">
        <name>Mg(2+)</name>
        <dbReference type="ChEBI" id="CHEBI:18420"/>
    </cofactor>
    <text evidence="5">Divalent metal ions. Mg(2+) is the most effective.</text>
</comment>
<feature type="binding site" evidence="5">
    <location>
        <position position="247"/>
    </location>
    <ligand>
        <name>Mg(2+)</name>
        <dbReference type="ChEBI" id="CHEBI:18420"/>
    </ligand>
</feature>
<evidence type="ECO:0000256" key="2">
    <source>
        <dbReference type="PIRNR" id="PIRNR000915"/>
    </source>
</evidence>
<dbReference type="AlphaFoldDB" id="A0AAV2PTA7"/>
<evidence type="ECO:0000256" key="1">
    <source>
        <dbReference type="ARBA" id="ARBA00022801"/>
    </source>
</evidence>
<keyword evidence="5" id="KW-0479">Metal-binding</keyword>
<reference evidence="6 7" key="1">
    <citation type="submission" date="2024-05" db="EMBL/GenBank/DDBJ databases">
        <authorList>
            <person name="Wallberg A."/>
        </authorList>
    </citation>
    <scope>NUCLEOTIDE SEQUENCE [LARGE SCALE GENOMIC DNA]</scope>
</reference>
<dbReference type="GO" id="GO:0016791">
    <property type="term" value="F:phosphatase activity"/>
    <property type="evidence" value="ECO:0007669"/>
    <property type="project" value="InterPro"/>
</dbReference>
<sequence>MVRLPRRIDETNVTEFLASFDNVLSDCDGVLWKTGKVIGCANDTINRLQSMGKKVLYVTNNSTLSREQYVDKCQKLGFQAKKEDIICSSYVLAQYLYHQQFNKTVYVIGEDGIGAELDHVGIKHTGIGADPAPTNEKILTVAETRELDADVGAVAIGLDGQFSFPKMIMATSYLLNSDILFLATNPDEMVPVNREDMTCPGAGALVSAVETASGRKATVVGKPSEILFSVIKRNHNLDPARTLMIGDRCNTDILFGKCCGLQTLQVLSGVTSYQNLQQYALGEKIEENNFLADYYLPELGGLLDLIDY</sequence>
<evidence type="ECO:0008006" key="8">
    <source>
        <dbReference type="Google" id="ProtNLM"/>
    </source>
</evidence>
<proteinExistence type="inferred from homology"/>
<evidence type="ECO:0000256" key="4">
    <source>
        <dbReference type="PIRSR" id="PIRSR000915-2"/>
    </source>
</evidence>
<dbReference type="GO" id="GO:0046872">
    <property type="term" value="F:metal ion binding"/>
    <property type="evidence" value="ECO:0007669"/>
    <property type="project" value="UniProtKB-KW"/>
</dbReference>
<keyword evidence="7" id="KW-1185">Reference proteome</keyword>
<dbReference type="InterPro" id="IPR006349">
    <property type="entry name" value="PGP_euk"/>
</dbReference>
<dbReference type="InterPro" id="IPR023214">
    <property type="entry name" value="HAD_sf"/>
</dbReference>
<gene>
    <name evidence="6" type="ORF">MNOR_LOCUS3028</name>
</gene>
<dbReference type="Pfam" id="PF13242">
    <property type="entry name" value="Hydrolase_like"/>
    <property type="match status" value="1"/>
</dbReference>
<evidence type="ECO:0000256" key="5">
    <source>
        <dbReference type="PIRSR" id="PIRSR000915-3"/>
    </source>
</evidence>
<feature type="active site" description="Nucleophile" evidence="3">
    <location>
        <position position="26"/>
    </location>
</feature>
<keyword evidence="5" id="KW-0460">Magnesium</keyword>
<dbReference type="PANTHER" id="PTHR19288:SF93">
    <property type="entry name" value="FI11325P-RELATED"/>
    <property type="match status" value="1"/>
</dbReference>
<dbReference type="Proteomes" id="UP001497623">
    <property type="component" value="Unassembled WGS sequence"/>
</dbReference>
<dbReference type="PANTHER" id="PTHR19288">
    <property type="entry name" value="4-NITROPHENYLPHOSPHATASE-RELATED"/>
    <property type="match status" value="1"/>
</dbReference>
<feature type="binding site" evidence="5">
    <location>
        <position position="28"/>
    </location>
    <ligand>
        <name>Mg(2+)</name>
        <dbReference type="ChEBI" id="CHEBI:18420"/>
    </ligand>
</feature>
<dbReference type="PIRSF" id="PIRSF000915">
    <property type="entry name" value="PGP-type_phosphatase"/>
    <property type="match status" value="1"/>
</dbReference>
<dbReference type="Gene3D" id="3.40.50.1000">
    <property type="entry name" value="HAD superfamily/HAD-like"/>
    <property type="match status" value="2"/>
</dbReference>
<keyword evidence="1 2" id="KW-0378">Hydrolase</keyword>
<dbReference type="InterPro" id="IPR006357">
    <property type="entry name" value="HAD-SF_hydro_IIA"/>
</dbReference>
<dbReference type="GO" id="GO:0005737">
    <property type="term" value="C:cytoplasm"/>
    <property type="evidence" value="ECO:0007669"/>
    <property type="project" value="TreeGrafter"/>
</dbReference>
<dbReference type="EMBL" id="CAXKWB010000991">
    <property type="protein sequence ID" value="CAL4063013.1"/>
    <property type="molecule type" value="Genomic_DNA"/>
</dbReference>
<comment type="caution">
    <text evidence="6">The sequence shown here is derived from an EMBL/GenBank/DDBJ whole genome shotgun (WGS) entry which is preliminary data.</text>
</comment>
<dbReference type="SUPFAM" id="SSF56784">
    <property type="entry name" value="HAD-like"/>
    <property type="match status" value="1"/>
</dbReference>